<dbReference type="GO" id="GO:0004519">
    <property type="term" value="F:endonuclease activity"/>
    <property type="evidence" value="ECO:0007669"/>
    <property type="project" value="UniProtKB-KW"/>
</dbReference>
<dbReference type="GO" id="GO:0003964">
    <property type="term" value="F:RNA-directed DNA polymerase activity"/>
    <property type="evidence" value="ECO:0007669"/>
    <property type="project" value="UniProtKB-KW"/>
</dbReference>
<evidence type="ECO:0000259" key="1">
    <source>
        <dbReference type="PROSITE" id="PS50878"/>
    </source>
</evidence>
<keyword evidence="2" id="KW-0695">RNA-directed DNA polymerase</keyword>
<dbReference type="InterPro" id="IPR000477">
    <property type="entry name" value="RT_dom"/>
</dbReference>
<evidence type="ECO:0000313" key="2">
    <source>
        <dbReference type="EMBL" id="PIK42800.1"/>
    </source>
</evidence>
<keyword evidence="3" id="KW-1185">Reference proteome</keyword>
<dbReference type="PANTHER" id="PTHR47027">
    <property type="entry name" value="REVERSE TRANSCRIPTASE DOMAIN-CONTAINING PROTEIN"/>
    <property type="match status" value="1"/>
</dbReference>
<keyword evidence="2" id="KW-0808">Transferase</keyword>
<protein>
    <submittedName>
        <fullName evidence="2">Endonuclease-reverse transcriptase</fullName>
    </submittedName>
</protein>
<accession>A0A2G8K471</accession>
<organism evidence="2 3">
    <name type="scientific">Stichopus japonicus</name>
    <name type="common">Sea cucumber</name>
    <dbReference type="NCBI Taxonomy" id="307972"/>
    <lineage>
        <taxon>Eukaryota</taxon>
        <taxon>Metazoa</taxon>
        <taxon>Echinodermata</taxon>
        <taxon>Eleutherozoa</taxon>
        <taxon>Echinozoa</taxon>
        <taxon>Holothuroidea</taxon>
        <taxon>Aspidochirotacea</taxon>
        <taxon>Aspidochirotida</taxon>
        <taxon>Stichopodidae</taxon>
        <taxon>Apostichopus</taxon>
    </lineage>
</organism>
<dbReference type="Proteomes" id="UP000230750">
    <property type="component" value="Unassembled WGS sequence"/>
</dbReference>
<comment type="caution">
    <text evidence="2">The sequence shown here is derived from an EMBL/GenBank/DDBJ whole genome shotgun (WGS) entry which is preliminary data.</text>
</comment>
<reference evidence="2 3" key="1">
    <citation type="journal article" date="2017" name="PLoS Biol.">
        <title>The sea cucumber genome provides insights into morphological evolution and visceral regeneration.</title>
        <authorList>
            <person name="Zhang X."/>
            <person name="Sun L."/>
            <person name="Yuan J."/>
            <person name="Sun Y."/>
            <person name="Gao Y."/>
            <person name="Zhang L."/>
            <person name="Li S."/>
            <person name="Dai H."/>
            <person name="Hamel J.F."/>
            <person name="Liu C."/>
            <person name="Yu Y."/>
            <person name="Liu S."/>
            <person name="Lin W."/>
            <person name="Guo K."/>
            <person name="Jin S."/>
            <person name="Xu P."/>
            <person name="Storey K.B."/>
            <person name="Huan P."/>
            <person name="Zhang T."/>
            <person name="Zhou Y."/>
            <person name="Zhang J."/>
            <person name="Lin C."/>
            <person name="Li X."/>
            <person name="Xing L."/>
            <person name="Huo D."/>
            <person name="Sun M."/>
            <person name="Wang L."/>
            <person name="Mercier A."/>
            <person name="Li F."/>
            <person name="Yang H."/>
            <person name="Xiang J."/>
        </authorList>
    </citation>
    <scope>NUCLEOTIDE SEQUENCE [LARGE SCALE GENOMIC DNA]</scope>
    <source>
        <strain evidence="2">Shaxun</strain>
        <tissue evidence="2">Muscle</tissue>
    </source>
</reference>
<dbReference type="AlphaFoldDB" id="A0A2G8K471"/>
<keyword evidence="2" id="KW-0255">Endonuclease</keyword>
<dbReference type="OrthoDB" id="425681at2759"/>
<dbReference type="EMBL" id="MRZV01000903">
    <property type="protein sequence ID" value="PIK42800.1"/>
    <property type="molecule type" value="Genomic_DNA"/>
</dbReference>
<keyword evidence="2" id="KW-0540">Nuclease</keyword>
<dbReference type="PROSITE" id="PS50878">
    <property type="entry name" value="RT_POL"/>
    <property type="match status" value="1"/>
</dbReference>
<sequence>MELRYADDLVLFALSAAEAETALNILADVSKPYQLVIHPGKTAHLVIKTDPSSTDTIHQGTSIIPNVNSFMYLGSTITHNTDDTPEISKRIGIAKTTLRECKYLRSPHLSVATKLLVIRALVMSRLTDGSTTWSIKNSDAAKLDAFGRTVWRWLLGVNWSDHVTNESLMRMIDGKWLFTYDTIVQRKMDWFSHIARQQGLQWDLLSGSVLGTVSSRMTWYDNIRASTGLTMEEPKQQALSRIHLRIRGHQPAPLRRSSRIALRQRPRTLQSL</sequence>
<gene>
    <name evidence="2" type="ORF">BSL78_20346</name>
</gene>
<proteinExistence type="predicted"/>
<dbReference type="PANTHER" id="PTHR47027:SF20">
    <property type="entry name" value="REVERSE TRANSCRIPTASE-LIKE PROTEIN WITH RNA-DIRECTED DNA POLYMERASE DOMAIN"/>
    <property type="match status" value="1"/>
</dbReference>
<evidence type="ECO:0000313" key="3">
    <source>
        <dbReference type="Proteomes" id="UP000230750"/>
    </source>
</evidence>
<name>A0A2G8K471_STIJA</name>
<dbReference type="STRING" id="307972.A0A2G8K471"/>
<keyword evidence="2" id="KW-0378">Hydrolase</keyword>
<keyword evidence="2" id="KW-0548">Nucleotidyltransferase</keyword>
<feature type="domain" description="Reverse transcriptase" evidence="1">
    <location>
        <begin position="1"/>
        <end position="77"/>
    </location>
</feature>